<evidence type="ECO:0000313" key="11">
    <source>
        <dbReference type="Proteomes" id="UP000243640"/>
    </source>
</evidence>
<dbReference type="InterPro" id="IPR035965">
    <property type="entry name" value="PAS-like_dom_sf"/>
</dbReference>
<dbReference type="InterPro" id="IPR000700">
    <property type="entry name" value="PAS-assoc_C"/>
</dbReference>
<dbReference type="SUPFAM" id="SSF55785">
    <property type="entry name" value="PYP-like sensor domain (PAS domain)"/>
    <property type="match status" value="2"/>
</dbReference>
<dbReference type="CDD" id="cd00082">
    <property type="entry name" value="HisKA"/>
    <property type="match status" value="1"/>
</dbReference>
<keyword evidence="5" id="KW-0418">Kinase</keyword>
<evidence type="ECO:0000259" key="7">
    <source>
        <dbReference type="PROSITE" id="PS50109"/>
    </source>
</evidence>
<feature type="coiled-coil region" evidence="6">
    <location>
        <begin position="711"/>
        <end position="738"/>
    </location>
</feature>
<dbReference type="SUPFAM" id="SSF47384">
    <property type="entry name" value="Homodimeric domain of signal transducing histidine kinase"/>
    <property type="match status" value="1"/>
</dbReference>
<evidence type="ECO:0000256" key="2">
    <source>
        <dbReference type="ARBA" id="ARBA00012438"/>
    </source>
</evidence>
<dbReference type="Pfam" id="PF00512">
    <property type="entry name" value="HisKA"/>
    <property type="match status" value="1"/>
</dbReference>
<dbReference type="SMART" id="SM00091">
    <property type="entry name" value="PAS"/>
    <property type="match status" value="2"/>
</dbReference>
<dbReference type="SMART" id="SM00086">
    <property type="entry name" value="PAC"/>
    <property type="match status" value="3"/>
</dbReference>
<feature type="domain" description="PAS" evidence="8">
    <location>
        <begin position="460"/>
        <end position="504"/>
    </location>
</feature>
<dbReference type="Gene3D" id="3.30.450.20">
    <property type="entry name" value="PAS domain"/>
    <property type="match status" value="2"/>
</dbReference>
<dbReference type="InterPro" id="IPR001610">
    <property type="entry name" value="PAC"/>
</dbReference>
<evidence type="ECO:0000259" key="8">
    <source>
        <dbReference type="PROSITE" id="PS50112"/>
    </source>
</evidence>
<accession>A0A235CLG3</accession>
<dbReference type="EC" id="2.7.13.3" evidence="2"/>
<keyword evidence="3" id="KW-0597">Phosphoprotein</keyword>
<evidence type="ECO:0000256" key="3">
    <source>
        <dbReference type="ARBA" id="ARBA00022553"/>
    </source>
</evidence>
<gene>
    <name evidence="10" type="ORF">B6S09_03960</name>
</gene>
<evidence type="ECO:0000259" key="9">
    <source>
        <dbReference type="PROSITE" id="PS50113"/>
    </source>
</evidence>
<dbReference type="SMART" id="SM00388">
    <property type="entry name" value="HisKA"/>
    <property type="match status" value="1"/>
</dbReference>
<dbReference type="InterPro" id="IPR013655">
    <property type="entry name" value="PAS_fold_3"/>
</dbReference>
<dbReference type="SMART" id="SM00387">
    <property type="entry name" value="HATPase_c"/>
    <property type="match status" value="1"/>
</dbReference>
<dbReference type="InterPro" id="IPR003594">
    <property type="entry name" value="HATPase_dom"/>
</dbReference>
<protein>
    <recommendedName>
        <fullName evidence="2">histidine kinase</fullName>
        <ecNumber evidence="2">2.7.13.3</ecNumber>
    </recommendedName>
</protein>
<dbReference type="Pfam" id="PF02518">
    <property type="entry name" value="HATPase_c"/>
    <property type="match status" value="1"/>
</dbReference>
<dbReference type="InterPro" id="IPR004358">
    <property type="entry name" value="Sig_transdc_His_kin-like_C"/>
</dbReference>
<dbReference type="InterPro" id="IPR036097">
    <property type="entry name" value="HisK_dim/P_sf"/>
</dbReference>
<dbReference type="PROSITE" id="PS50109">
    <property type="entry name" value="HIS_KIN"/>
    <property type="match status" value="1"/>
</dbReference>
<name>A0A235CLG3_9GAMM</name>
<evidence type="ECO:0000256" key="5">
    <source>
        <dbReference type="ARBA" id="ARBA00022777"/>
    </source>
</evidence>
<evidence type="ECO:0000256" key="6">
    <source>
        <dbReference type="SAM" id="Coils"/>
    </source>
</evidence>
<comment type="catalytic activity">
    <reaction evidence="1">
        <text>ATP + protein L-histidine = ADP + protein N-phospho-L-histidine.</text>
        <dbReference type="EC" id="2.7.13.3"/>
    </reaction>
</comment>
<dbReference type="EMBL" id="NQJF01000003">
    <property type="protein sequence ID" value="OYD25382.1"/>
    <property type="molecule type" value="Genomic_DNA"/>
</dbReference>
<dbReference type="InterPro" id="IPR052162">
    <property type="entry name" value="Sensor_kinase/Photoreceptor"/>
</dbReference>
<organism evidence="10 11">
    <name type="scientific">Oceanimonas baumannii</name>
    <dbReference type="NCBI Taxonomy" id="129578"/>
    <lineage>
        <taxon>Bacteria</taxon>
        <taxon>Pseudomonadati</taxon>
        <taxon>Pseudomonadota</taxon>
        <taxon>Gammaproteobacteria</taxon>
        <taxon>Aeromonadales</taxon>
        <taxon>Aeromonadaceae</taxon>
        <taxon>Oceanimonas</taxon>
    </lineage>
</organism>
<comment type="caution">
    <text evidence="10">The sequence shown here is derived from an EMBL/GenBank/DDBJ whole genome shotgun (WGS) entry which is preliminary data.</text>
</comment>
<dbReference type="PANTHER" id="PTHR43304:SF1">
    <property type="entry name" value="PAC DOMAIN-CONTAINING PROTEIN"/>
    <property type="match status" value="1"/>
</dbReference>
<dbReference type="InterPro" id="IPR000014">
    <property type="entry name" value="PAS"/>
</dbReference>
<evidence type="ECO:0000313" key="10">
    <source>
        <dbReference type="EMBL" id="OYD25382.1"/>
    </source>
</evidence>
<dbReference type="PRINTS" id="PR00344">
    <property type="entry name" value="BCTRLSENSOR"/>
</dbReference>
<proteinExistence type="predicted"/>
<dbReference type="SUPFAM" id="SSF55874">
    <property type="entry name" value="ATPase domain of HSP90 chaperone/DNA topoisomerase II/histidine kinase"/>
    <property type="match status" value="1"/>
</dbReference>
<dbReference type="PANTHER" id="PTHR43304">
    <property type="entry name" value="PHYTOCHROME-LIKE PROTEIN CPH1"/>
    <property type="match status" value="1"/>
</dbReference>
<keyword evidence="4" id="KW-0808">Transferase</keyword>
<evidence type="ECO:0000256" key="1">
    <source>
        <dbReference type="ARBA" id="ARBA00000085"/>
    </source>
</evidence>
<reference evidence="10 11" key="1">
    <citation type="submission" date="2017-08" db="EMBL/GenBank/DDBJ databases">
        <title>Draft Genome Sequence of the Marine Bacterium Oceanimonas baumannii ATCC 700832.</title>
        <authorList>
            <person name="Mcclelland W.D."/>
            <person name="Brennan M.A."/>
            <person name="Trachtenberg A.M."/>
            <person name="Maclea K.S."/>
        </authorList>
    </citation>
    <scope>NUCLEOTIDE SEQUENCE [LARGE SCALE GENOMIC DNA]</scope>
    <source>
        <strain evidence="10 11">ATCC 700832</strain>
    </source>
</reference>
<sequence>MPGPCLPSSATNCLMPLLFFWVRPSVSPFPERGSMFTHFLKIKKNSTREQKQSHDAEHPGIVFTFDEKGEIVNRQGQLNLQVSDDLFSLANILGLPDHDIRPAAWVGKVIEATLTGAQGNSLDFHGAIEKEGAFWKLRLINITRLVTEKHQKDKTAFRGKCVERSIETILSVDSSELDVVVSKSLAQLTQLYLLSSASLVMKDNNDDWRAADSQGSALELNLFIRENAHEIVNETHKPELIQQTLFSGKKYSLLITPYYYDYKKEAFIIAGVSEKSDIDTEDISVKCKLLAGAVLARKRELEYSSRDAIHEYITTEKSIYWIEYDINKSAFIIPEPMCKLLSVDTECSHQDFINKVADAEREEFNDRMNSAVRRLGSIKQRVRLQHADKQYFWYELNLSLERTSKKEERRLCGSITLVDRIVKAELEARAAQERITTLVANAPAIIYLQKYVHGALKSHYFSDSIQSLLGWSAKEFKKTSLPEHVHPEDKDIFYNRTATLLKYGIVSCHYRLLDTKGQYHWMLDEAKLIRDQWGQPQEVIGLYIDVTESVHANEKLNASEERYRILVEDSPAIICRYSKNLLITFANKLFLDYVSSDNESIIDLNNFLSDEQKEAFHSRLRKLSPDNPIINAEICLHVPGRKPLWVVWAERGIFDEQGNLQEVQAVGRDNTEVYKARLEMYQSAKMAMLGELSTTLAHEINQPLCVMRMSINNLKRKMKNAELDIDYMKKKLDRIDEQIERSTRTIEHLRFFGRRSALEKKLFTPQNAIDGALSLTKDTLQNNNIHLHILTSPTPQVFGHQDQLEQVLINLLINAKDALIERKGKQEDFSPEIYINMFHHDNLVNITVEDNGSGIPPEHLDSIFDSFFTTKPHGKGTGIGLNVSLGIIEKMHGRLTAHNSERGALFSIELPANKSSNTSVTNIT</sequence>
<feature type="domain" description="PAC" evidence="9">
    <location>
        <begin position="506"/>
        <end position="558"/>
    </location>
</feature>
<dbReference type="GO" id="GO:0000155">
    <property type="term" value="F:phosphorelay sensor kinase activity"/>
    <property type="evidence" value="ECO:0007669"/>
    <property type="project" value="InterPro"/>
</dbReference>
<dbReference type="CDD" id="cd00130">
    <property type="entry name" value="PAS"/>
    <property type="match status" value="1"/>
</dbReference>
<feature type="domain" description="Histidine kinase" evidence="7">
    <location>
        <begin position="695"/>
        <end position="914"/>
    </location>
</feature>
<dbReference type="NCBIfam" id="TIGR00229">
    <property type="entry name" value="sensory_box"/>
    <property type="match status" value="1"/>
</dbReference>
<dbReference type="InterPro" id="IPR005467">
    <property type="entry name" value="His_kinase_dom"/>
</dbReference>
<dbReference type="PROSITE" id="PS50113">
    <property type="entry name" value="PAC"/>
    <property type="match status" value="1"/>
</dbReference>
<dbReference type="Gene3D" id="3.30.565.10">
    <property type="entry name" value="Histidine kinase-like ATPase, C-terminal domain"/>
    <property type="match status" value="1"/>
</dbReference>
<dbReference type="InterPro" id="IPR036890">
    <property type="entry name" value="HATPase_C_sf"/>
</dbReference>
<evidence type="ECO:0000256" key="4">
    <source>
        <dbReference type="ARBA" id="ARBA00022679"/>
    </source>
</evidence>
<dbReference type="Pfam" id="PF08447">
    <property type="entry name" value="PAS_3"/>
    <property type="match status" value="1"/>
</dbReference>
<keyword evidence="6" id="KW-0175">Coiled coil</keyword>
<dbReference type="InterPro" id="IPR003661">
    <property type="entry name" value="HisK_dim/P_dom"/>
</dbReference>
<dbReference type="OrthoDB" id="1931120at2"/>
<dbReference type="Gene3D" id="1.10.287.130">
    <property type="match status" value="1"/>
</dbReference>
<dbReference type="AlphaFoldDB" id="A0A235CLG3"/>
<dbReference type="PROSITE" id="PS50112">
    <property type="entry name" value="PAS"/>
    <property type="match status" value="1"/>
</dbReference>
<dbReference type="Proteomes" id="UP000243640">
    <property type="component" value="Unassembled WGS sequence"/>
</dbReference>